<name>A0A2V5ID09_9EURO</name>
<evidence type="ECO:0000256" key="1">
    <source>
        <dbReference type="SAM" id="MobiDB-lite"/>
    </source>
</evidence>
<protein>
    <submittedName>
        <fullName evidence="2">Uncharacterized protein</fullName>
    </submittedName>
</protein>
<proteinExistence type="predicted"/>
<sequence length="293" mass="32857">MVLQVRFTHQLIVNVRTLLDNWIVLELRVNDWRGGPRVICLQCEEGEGKQSTAPEQDGITCSSHCVFSFPLPFPYRSFRASDVIGVIEGCPARDRALLVMRAISVGLTARPPRVWARACPERERHTDITGVIQMRVEPTKSFSRKLLPGKLLPSNSTEPSSNGQCAKQWSIDPNDGLASWLVGLIDARGGDFRPISTRIFTVLVVSPSVIGIIQQGFTYPEVYHPPRLPYRVAACHRPIEQQYKFAKESREEAAETCLVLTPLLLRDSPVSSCLQYLGIRRLEEPLLPSFPLL</sequence>
<accession>A0A2V5ID09</accession>
<organism evidence="2 3">
    <name type="scientific">Aspergillus indologenus CBS 114.80</name>
    <dbReference type="NCBI Taxonomy" id="1450541"/>
    <lineage>
        <taxon>Eukaryota</taxon>
        <taxon>Fungi</taxon>
        <taxon>Dikarya</taxon>
        <taxon>Ascomycota</taxon>
        <taxon>Pezizomycotina</taxon>
        <taxon>Eurotiomycetes</taxon>
        <taxon>Eurotiomycetidae</taxon>
        <taxon>Eurotiales</taxon>
        <taxon>Aspergillaceae</taxon>
        <taxon>Aspergillus</taxon>
        <taxon>Aspergillus subgen. Circumdati</taxon>
    </lineage>
</organism>
<evidence type="ECO:0000313" key="2">
    <source>
        <dbReference type="EMBL" id="PYI34665.1"/>
    </source>
</evidence>
<feature type="compositionally biased region" description="Polar residues" evidence="1">
    <location>
        <begin position="153"/>
        <end position="165"/>
    </location>
</feature>
<keyword evidence="3" id="KW-1185">Reference proteome</keyword>
<evidence type="ECO:0000313" key="3">
    <source>
        <dbReference type="Proteomes" id="UP000248817"/>
    </source>
</evidence>
<dbReference type="AlphaFoldDB" id="A0A2V5ID09"/>
<dbReference type="EMBL" id="KZ825474">
    <property type="protein sequence ID" value="PYI34665.1"/>
    <property type="molecule type" value="Genomic_DNA"/>
</dbReference>
<dbReference type="Proteomes" id="UP000248817">
    <property type="component" value="Unassembled WGS sequence"/>
</dbReference>
<reference evidence="2 3" key="1">
    <citation type="submission" date="2018-02" db="EMBL/GenBank/DDBJ databases">
        <title>The genomes of Aspergillus section Nigri reveals drivers in fungal speciation.</title>
        <authorList>
            <consortium name="DOE Joint Genome Institute"/>
            <person name="Vesth T.C."/>
            <person name="Nybo J."/>
            <person name="Theobald S."/>
            <person name="Brandl J."/>
            <person name="Frisvad J.C."/>
            <person name="Nielsen K.F."/>
            <person name="Lyhne E.K."/>
            <person name="Kogle M.E."/>
            <person name="Kuo A."/>
            <person name="Riley R."/>
            <person name="Clum A."/>
            <person name="Nolan M."/>
            <person name="Lipzen A."/>
            <person name="Salamov A."/>
            <person name="Henrissat B."/>
            <person name="Wiebenga A."/>
            <person name="De vries R.P."/>
            <person name="Grigoriev I.V."/>
            <person name="Mortensen U.H."/>
            <person name="Andersen M.R."/>
            <person name="Baker S.E."/>
        </authorList>
    </citation>
    <scope>NUCLEOTIDE SEQUENCE [LARGE SCALE GENOMIC DNA]</scope>
    <source>
        <strain evidence="2 3">CBS 114.80</strain>
    </source>
</reference>
<feature type="region of interest" description="Disordered" evidence="1">
    <location>
        <begin position="146"/>
        <end position="165"/>
    </location>
</feature>
<gene>
    <name evidence="2" type="ORF">BP00DRAFT_412780</name>
</gene>